<dbReference type="OrthoDB" id="5912235at2759"/>
<comment type="caution">
    <text evidence="1">The sequence shown here is derived from an EMBL/GenBank/DDBJ whole genome shotgun (WGS) entry which is preliminary data.</text>
</comment>
<dbReference type="Proteomes" id="UP000499080">
    <property type="component" value="Unassembled WGS sequence"/>
</dbReference>
<accession>A0A4Y2S1X5</accession>
<protein>
    <submittedName>
        <fullName evidence="1">Uncharacterized protein</fullName>
    </submittedName>
</protein>
<evidence type="ECO:0000313" key="2">
    <source>
        <dbReference type="Proteomes" id="UP000499080"/>
    </source>
</evidence>
<name>A0A4Y2S1X5_ARAVE</name>
<gene>
    <name evidence="1" type="ORF">AVEN_143988_1</name>
</gene>
<keyword evidence="2" id="KW-1185">Reference proteome</keyword>
<dbReference type="AlphaFoldDB" id="A0A4Y2S1X5"/>
<proteinExistence type="predicted"/>
<dbReference type="EMBL" id="BGPR01149231">
    <property type="protein sequence ID" value="GBN82001.1"/>
    <property type="molecule type" value="Genomic_DNA"/>
</dbReference>
<evidence type="ECO:0000313" key="1">
    <source>
        <dbReference type="EMBL" id="GBN82001.1"/>
    </source>
</evidence>
<sequence length="104" mass="11207">MFFKCSPTTIMSSRYTKQASDDSPRNTVSISLSNVPGALQNPEGITLNCQSPCPLVKAVFSPSSGRISICQYPLFKSSVVNHCLPFKASRGCRLFVVGDNCPSS</sequence>
<reference evidence="1 2" key="1">
    <citation type="journal article" date="2019" name="Sci. Rep.">
        <title>Orb-weaving spider Araneus ventricosus genome elucidates the spidroin gene catalogue.</title>
        <authorList>
            <person name="Kono N."/>
            <person name="Nakamura H."/>
            <person name="Ohtoshi R."/>
            <person name="Moran D.A.P."/>
            <person name="Shinohara A."/>
            <person name="Yoshida Y."/>
            <person name="Fujiwara M."/>
            <person name="Mori M."/>
            <person name="Tomita M."/>
            <person name="Arakawa K."/>
        </authorList>
    </citation>
    <scope>NUCLEOTIDE SEQUENCE [LARGE SCALE GENOMIC DNA]</scope>
</reference>
<organism evidence="1 2">
    <name type="scientific">Araneus ventricosus</name>
    <name type="common">Orbweaver spider</name>
    <name type="synonym">Epeira ventricosa</name>
    <dbReference type="NCBI Taxonomy" id="182803"/>
    <lineage>
        <taxon>Eukaryota</taxon>
        <taxon>Metazoa</taxon>
        <taxon>Ecdysozoa</taxon>
        <taxon>Arthropoda</taxon>
        <taxon>Chelicerata</taxon>
        <taxon>Arachnida</taxon>
        <taxon>Araneae</taxon>
        <taxon>Araneomorphae</taxon>
        <taxon>Entelegynae</taxon>
        <taxon>Araneoidea</taxon>
        <taxon>Araneidae</taxon>
        <taxon>Araneus</taxon>
    </lineage>
</organism>